<evidence type="ECO:0000259" key="9">
    <source>
        <dbReference type="Pfam" id="PF25993"/>
    </source>
</evidence>
<keyword evidence="6" id="KW-0862">Zinc</keyword>
<keyword evidence="7" id="KW-1133">Transmembrane helix</keyword>
<dbReference type="GO" id="GO:0016020">
    <property type="term" value="C:membrane"/>
    <property type="evidence" value="ECO:0007669"/>
    <property type="project" value="UniProtKB-SubCell"/>
</dbReference>
<evidence type="ECO:0000256" key="3">
    <source>
        <dbReference type="ARBA" id="ARBA00022692"/>
    </source>
</evidence>
<evidence type="ECO:0000256" key="5">
    <source>
        <dbReference type="ARBA" id="ARBA00022771"/>
    </source>
</evidence>
<evidence type="ECO:0000313" key="11">
    <source>
        <dbReference type="EMBL" id="CAA7058657.1"/>
    </source>
</evidence>
<dbReference type="Proteomes" id="UP000467841">
    <property type="component" value="Unassembled WGS sequence"/>
</dbReference>
<evidence type="ECO:0000313" key="12">
    <source>
        <dbReference type="Proteomes" id="UP000467841"/>
    </source>
</evidence>
<name>A0A6D2KZB9_9BRAS</name>
<dbReference type="SUPFAM" id="SSF57845">
    <property type="entry name" value="B-box zinc-binding domain"/>
    <property type="match status" value="1"/>
</dbReference>
<keyword evidence="5" id="KW-0863">Zinc-finger</keyword>
<dbReference type="GO" id="GO:0008270">
    <property type="term" value="F:zinc ion binding"/>
    <property type="evidence" value="ECO:0007669"/>
    <property type="project" value="UniProtKB-KW"/>
</dbReference>
<feature type="domain" description="ZFPL1-like B-box zinc-binding" evidence="9">
    <location>
        <begin position="1"/>
        <end position="45"/>
    </location>
</feature>
<keyword evidence="4" id="KW-0479">Metal-binding</keyword>
<dbReference type="InterPro" id="IPR058731">
    <property type="entry name" value="Znf-B_box_ZFPL1-like"/>
</dbReference>
<dbReference type="PANTHER" id="PTHR12981:SF0">
    <property type="entry name" value="ZINC FINGER PROTEIN-LIKE 1"/>
    <property type="match status" value="1"/>
</dbReference>
<keyword evidence="12" id="KW-1185">Reference proteome</keyword>
<keyword evidence="8" id="KW-0472">Membrane</keyword>
<dbReference type="GO" id="GO:0005794">
    <property type="term" value="C:Golgi apparatus"/>
    <property type="evidence" value="ECO:0007669"/>
    <property type="project" value="TreeGrafter"/>
</dbReference>
<evidence type="ECO:0000256" key="7">
    <source>
        <dbReference type="ARBA" id="ARBA00022989"/>
    </source>
</evidence>
<comment type="similarity">
    <text evidence="2">Belongs to the ZFPL1 family.</text>
</comment>
<evidence type="ECO:0000256" key="8">
    <source>
        <dbReference type="ARBA" id="ARBA00023136"/>
    </source>
</evidence>
<keyword evidence="3" id="KW-0812">Transmembrane</keyword>
<dbReference type="InterPro" id="IPR058730">
    <property type="entry name" value="U-box_ZFPL1-like"/>
</dbReference>
<dbReference type="Pfam" id="PF25993">
    <property type="entry name" value="zf-B_box_ZFPL1"/>
    <property type="match status" value="1"/>
</dbReference>
<protein>
    <submittedName>
        <fullName evidence="11">Uncharacterized protein</fullName>
    </submittedName>
</protein>
<dbReference type="AlphaFoldDB" id="A0A6D2KZB9"/>
<reference evidence="11" key="1">
    <citation type="submission" date="2020-01" db="EMBL/GenBank/DDBJ databases">
        <authorList>
            <person name="Mishra B."/>
        </authorList>
    </citation>
    <scope>NUCLEOTIDE SEQUENCE [LARGE SCALE GENOMIC DNA]</scope>
</reference>
<dbReference type="Pfam" id="PF25998">
    <property type="entry name" value="U-box_ZFPL1"/>
    <property type="match status" value="1"/>
</dbReference>
<evidence type="ECO:0000259" key="10">
    <source>
        <dbReference type="Pfam" id="PF25998"/>
    </source>
</evidence>
<comment type="caution">
    <text evidence="11">The sequence shown here is derived from an EMBL/GenBank/DDBJ whole genome shotgun (WGS) entry which is preliminary data.</text>
</comment>
<dbReference type="EMBL" id="CACVBM020001729">
    <property type="protein sequence ID" value="CAA7058657.1"/>
    <property type="molecule type" value="Genomic_DNA"/>
</dbReference>
<dbReference type="OrthoDB" id="1916590at2759"/>
<proteinExistence type="inferred from homology"/>
<evidence type="ECO:0000256" key="2">
    <source>
        <dbReference type="ARBA" id="ARBA00005561"/>
    </source>
</evidence>
<organism evidence="11 12">
    <name type="scientific">Microthlaspi erraticum</name>
    <dbReference type="NCBI Taxonomy" id="1685480"/>
    <lineage>
        <taxon>Eukaryota</taxon>
        <taxon>Viridiplantae</taxon>
        <taxon>Streptophyta</taxon>
        <taxon>Embryophyta</taxon>
        <taxon>Tracheophyta</taxon>
        <taxon>Spermatophyta</taxon>
        <taxon>Magnoliopsida</taxon>
        <taxon>eudicotyledons</taxon>
        <taxon>Gunneridae</taxon>
        <taxon>Pentapetalae</taxon>
        <taxon>rosids</taxon>
        <taxon>malvids</taxon>
        <taxon>Brassicales</taxon>
        <taxon>Brassicaceae</taxon>
        <taxon>Coluteocarpeae</taxon>
        <taxon>Microthlaspi</taxon>
    </lineage>
</organism>
<evidence type="ECO:0000256" key="4">
    <source>
        <dbReference type="ARBA" id="ARBA00022723"/>
    </source>
</evidence>
<dbReference type="InterPro" id="IPR039043">
    <property type="entry name" value="ZFPL1"/>
</dbReference>
<evidence type="ECO:0000256" key="1">
    <source>
        <dbReference type="ARBA" id="ARBA00004167"/>
    </source>
</evidence>
<evidence type="ECO:0000256" key="6">
    <source>
        <dbReference type="ARBA" id="ARBA00022833"/>
    </source>
</evidence>
<comment type="subcellular location">
    <subcellularLocation>
        <location evidence="1">Membrane</location>
        <topology evidence="1">Single-pass membrane protein</topology>
    </subcellularLocation>
</comment>
<feature type="domain" description="ZFPL1-like U-box" evidence="10">
    <location>
        <begin position="52"/>
        <end position="74"/>
    </location>
</feature>
<gene>
    <name evidence="11" type="ORF">MERR_LOCUS45893</name>
</gene>
<sequence length="85" mass="9596">MVVCKCRKATKLYCFVHKVPVCGECICFPEHQTCVVRTYSEWVIDGEYDQPKCCQCQATFDEGAGHQVTRLGCLPETNPRDCVCS</sequence>
<accession>A0A6D2KZB9</accession>
<dbReference type="PANTHER" id="PTHR12981">
    <property type="entry name" value="ZINC FINGER PROTEIN-LIKE 1"/>
    <property type="match status" value="1"/>
</dbReference>